<organism evidence="1 2">
    <name type="scientific">Sphaerisporangium aureirubrum</name>
    <dbReference type="NCBI Taxonomy" id="1544736"/>
    <lineage>
        <taxon>Bacteria</taxon>
        <taxon>Bacillati</taxon>
        <taxon>Actinomycetota</taxon>
        <taxon>Actinomycetes</taxon>
        <taxon>Streptosporangiales</taxon>
        <taxon>Streptosporangiaceae</taxon>
        <taxon>Sphaerisporangium</taxon>
    </lineage>
</organism>
<proteinExistence type="predicted"/>
<comment type="caution">
    <text evidence="1">The sequence shown here is derived from an EMBL/GenBank/DDBJ whole genome shotgun (WGS) entry which is preliminary data.</text>
</comment>
<dbReference type="RefSeq" id="WP_380760312.1">
    <property type="nucleotide sequence ID" value="NZ_JBHSRF010000069.1"/>
</dbReference>
<sequence>MSGYSYTTITMEPDQAPRVAMHLYPDQHARMTYFPATDTPAAFILIEHAKAHLSIGTTSDTTITDAHVQFARDLYGAAAQFLADCERLRDDHATQTDQHDTSANQGAAA</sequence>
<accession>A0ABW1NSV3</accession>
<evidence type="ECO:0008006" key="3">
    <source>
        <dbReference type="Google" id="ProtNLM"/>
    </source>
</evidence>
<dbReference type="Proteomes" id="UP001596137">
    <property type="component" value="Unassembled WGS sequence"/>
</dbReference>
<keyword evidence="2" id="KW-1185">Reference proteome</keyword>
<name>A0ABW1NSV3_9ACTN</name>
<protein>
    <recommendedName>
        <fullName evidence="3">DUF3077 domain-containing protein</fullName>
    </recommendedName>
</protein>
<reference evidence="2" key="1">
    <citation type="journal article" date="2019" name="Int. J. Syst. Evol. Microbiol.">
        <title>The Global Catalogue of Microorganisms (GCM) 10K type strain sequencing project: providing services to taxonomists for standard genome sequencing and annotation.</title>
        <authorList>
            <consortium name="The Broad Institute Genomics Platform"/>
            <consortium name="The Broad Institute Genome Sequencing Center for Infectious Disease"/>
            <person name="Wu L."/>
            <person name="Ma J."/>
        </authorList>
    </citation>
    <scope>NUCLEOTIDE SEQUENCE [LARGE SCALE GENOMIC DNA]</scope>
    <source>
        <strain evidence="2">JCM 30346</strain>
    </source>
</reference>
<dbReference type="EMBL" id="JBHSRF010000069">
    <property type="protein sequence ID" value="MFC6085799.1"/>
    <property type="molecule type" value="Genomic_DNA"/>
</dbReference>
<evidence type="ECO:0000313" key="2">
    <source>
        <dbReference type="Proteomes" id="UP001596137"/>
    </source>
</evidence>
<gene>
    <name evidence="1" type="ORF">ACFP1K_31860</name>
</gene>
<evidence type="ECO:0000313" key="1">
    <source>
        <dbReference type="EMBL" id="MFC6085799.1"/>
    </source>
</evidence>